<proteinExistence type="predicted"/>
<accession>A0A2G5SM91</accession>
<keyword evidence="2" id="KW-1185">Reference proteome</keyword>
<name>A0A2G5SM91_9PELO</name>
<evidence type="ECO:0000313" key="1">
    <source>
        <dbReference type="EMBL" id="PIC16234.1"/>
    </source>
</evidence>
<gene>
    <name evidence="1" type="primary">Cnig_chr_X.g22903</name>
    <name evidence="1" type="ORF">B9Z55_022903</name>
</gene>
<dbReference type="Proteomes" id="UP000230233">
    <property type="component" value="Chromosome X"/>
</dbReference>
<dbReference type="STRING" id="1611254.A0A2G5SM91"/>
<dbReference type="AlphaFoldDB" id="A0A2G5SM91"/>
<comment type="caution">
    <text evidence="1">The sequence shown here is derived from an EMBL/GenBank/DDBJ whole genome shotgun (WGS) entry which is preliminary data.</text>
</comment>
<dbReference type="OrthoDB" id="206335at2759"/>
<sequence length="163" mass="18221">MVDTKIAEKTREDRYSMKQPTRIGFRGENEKVPICLTPEPLHKTAPARLHGELSYLKLCPNAFKYVCKGSICVTPEPLHKTAPARLHGELSYLNCVPTHSSTCIKVHGLDCELVHTMNGLEVARVSLLDMDFLHTFVLPQYEVVSLNTAFAGTTIMDSPLWPT</sequence>
<protein>
    <submittedName>
        <fullName evidence="1">Uncharacterized protein</fullName>
    </submittedName>
</protein>
<reference evidence="2" key="1">
    <citation type="submission" date="2017-10" db="EMBL/GenBank/DDBJ databases">
        <title>Rapid genome shrinkage in a self-fertile nematode reveals novel sperm competition proteins.</title>
        <authorList>
            <person name="Yin D."/>
            <person name="Schwarz E.M."/>
            <person name="Thomas C.G."/>
            <person name="Felde R.L."/>
            <person name="Korf I.F."/>
            <person name="Cutter A.D."/>
            <person name="Schartner C.M."/>
            <person name="Ralston E.J."/>
            <person name="Meyer B.J."/>
            <person name="Haag E.S."/>
        </authorList>
    </citation>
    <scope>NUCLEOTIDE SEQUENCE [LARGE SCALE GENOMIC DNA]</scope>
    <source>
        <strain evidence="2">JU1422</strain>
    </source>
</reference>
<dbReference type="EMBL" id="PDUG01000006">
    <property type="protein sequence ID" value="PIC16234.1"/>
    <property type="molecule type" value="Genomic_DNA"/>
</dbReference>
<evidence type="ECO:0000313" key="2">
    <source>
        <dbReference type="Proteomes" id="UP000230233"/>
    </source>
</evidence>
<organism evidence="1 2">
    <name type="scientific">Caenorhabditis nigoni</name>
    <dbReference type="NCBI Taxonomy" id="1611254"/>
    <lineage>
        <taxon>Eukaryota</taxon>
        <taxon>Metazoa</taxon>
        <taxon>Ecdysozoa</taxon>
        <taxon>Nematoda</taxon>
        <taxon>Chromadorea</taxon>
        <taxon>Rhabditida</taxon>
        <taxon>Rhabditina</taxon>
        <taxon>Rhabditomorpha</taxon>
        <taxon>Rhabditoidea</taxon>
        <taxon>Rhabditidae</taxon>
        <taxon>Peloderinae</taxon>
        <taxon>Caenorhabditis</taxon>
    </lineage>
</organism>